<evidence type="ECO:0000256" key="4">
    <source>
        <dbReference type="ARBA" id="ARBA00022692"/>
    </source>
</evidence>
<comment type="subcellular location">
    <subcellularLocation>
        <location evidence="1 7">Membrane</location>
        <topology evidence="1 7">Multi-pass membrane protein</topology>
    </subcellularLocation>
</comment>
<dbReference type="PANTHER" id="PTHR11101">
    <property type="entry name" value="PHOSPHATE TRANSPORTER"/>
    <property type="match status" value="1"/>
</dbReference>
<evidence type="ECO:0000313" key="8">
    <source>
        <dbReference type="EMBL" id="KJX93786.1"/>
    </source>
</evidence>
<name>A0A0F4G8U6_9PEZI</name>
<dbReference type="EMBL" id="LAFY01004216">
    <property type="protein sequence ID" value="KJX93786.1"/>
    <property type="molecule type" value="Genomic_DNA"/>
</dbReference>
<comment type="function">
    <text evidence="7">Sodium-phosphate symporter.</text>
</comment>
<evidence type="ECO:0000256" key="6">
    <source>
        <dbReference type="ARBA" id="ARBA00023136"/>
    </source>
</evidence>
<dbReference type="Pfam" id="PF01384">
    <property type="entry name" value="PHO4"/>
    <property type="match status" value="1"/>
</dbReference>
<evidence type="ECO:0000313" key="9">
    <source>
        <dbReference type="Proteomes" id="UP000033647"/>
    </source>
</evidence>
<comment type="caution">
    <text evidence="8">The sequence shown here is derived from an EMBL/GenBank/DDBJ whole genome shotgun (WGS) entry which is preliminary data.</text>
</comment>
<keyword evidence="4 7" id="KW-0812">Transmembrane</keyword>
<dbReference type="InterPro" id="IPR001204">
    <property type="entry name" value="Phos_transporter"/>
</dbReference>
<feature type="transmembrane region" description="Helical" evidence="7">
    <location>
        <begin position="159"/>
        <end position="185"/>
    </location>
</feature>
<feature type="transmembrane region" description="Helical" evidence="7">
    <location>
        <begin position="227"/>
        <end position="253"/>
    </location>
</feature>
<dbReference type="AlphaFoldDB" id="A0A0F4G8U6"/>
<feature type="transmembrane region" description="Helical" evidence="7">
    <location>
        <begin position="21"/>
        <end position="38"/>
    </location>
</feature>
<evidence type="ECO:0000256" key="2">
    <source>
        <dbReference type="ARBA" id="ARBA00022448"/>
    </source>
</evidence>
<keyword evidence="6 7" id="KW-0472">Membrane</keyword>
<evidence type="ECO:0000256" key="5">
    <source>
        <dbReference type="ARBA" id="ARBA00022989"/>
    </source>
</evidence>
<dbReference type="OrthoDB" id="260807at2759"/>
<gene>
    <name evidence="8" type="ORF">TI39_contig4257g00006</name>
</gene>
<feature type="transmembrane region" description="Helical" evidence="7">
    <location>
        <begin position="97"/>
        <end position="117"/>
    </location>
</feature>
<dbReference type="GO" id="GO:0035435">
    <property type="term" value="P:phosphate ion transmembrane transport"/>
    <property type="evidence" value="ECO:0007669"/>
    <property type="project" value="EnsemblFungi"/>
</dbReference>
<reference evidence="8 9" key="1">
    <citation type="submission" date="2015-03" db="EMBL/GenBank/DDBJ databases">
        <title>RNA-seq based gene annotation and comparative genomics of four Zymoseptoria species reveal species-specific pathogenicity related genes and transposable element activity.</title>
        <authorList>
            <person name="Grandaubert J."/>
            <person name="Bhattacharyya A."/>
            <person name="Stukenbrock E.H."/>
        </authorList>
    </citation>
    <scope>NUCLEOTIDE SEQUENCE [LARGE SCALE GENOMIC DNA]</scope>
    <source>
        <strain evidence="8 9">Zb18110</strain>
    </source>
</reference>
<dbReference type="Proteomes" id="UP000033647">
    <property type="component" value="Unassembled WGS sequence"/>
</dbReference>
<dbReference type="GO" id="GO:0005886">
    <property type="term" value="C:plasma membrane"/>
    <property type="evidence" value="ECO:0007669"/>
    <property type="project" value="EnsemblFungi"/>
</dbReference>
<dbReference type="GO" id="GO:0005436">
    <property type="term" value="F:sodium:phosphate symporter activity"/>
    <property type="evidence" value="ECO:0007669"/>
    <property type="project" value="EnsemblFungi"/>
</dbReference>
<dbReference type="GO" id="GO:0042802">
    <property type="term" value="F:identical protein binding"/>
    <property type="evidence" value="ECO:0007669"/>
    <property type="project" value="EnsemblFungi"/>
</dbReference>
<proteinExistence type="inferred from homology"/>
<dbReference type="PANTHER" id="PTHR11101:SF55">
    <property type="entry name" value="PHOSPHATE TRANSPORTER"/>
    <property type="match status" value="1"/>
</dbReference>
<dbReference type="STRING" id="1047168.A0A0F4G8U6"/>
<keyword evidence="3 7" id="KW-0592">Phosphate transport</keyword>
<keyword evidence="2 7" id="KW-0813">Transport</keyword>
<accession>A0A0F4G8U6</accession>
<feature type="transmembrane region" description="Helical" evidence="7">
    <location>
        <begin position="474"/>
        <end position="491"/>
    </location>
</feature>
<feature type="transmembrane region" description="Helical" evidence="7">
    <location>
        <begin position="58"/>
        <end position="76"/>
    </location>
</feature>
<feature type="transmembrane region" description="Helical" evidence="7">
    <location>
        <begin position="560"/>
        <end position="586"/>
    </location>
</feature>
<keyword evidence="5 7" id="KW-1133">Transmembrane helix</keyword>
<protein>
    <recommendedName>
        <fullName evidence="7">Phosphate transporter</fullName>
    </recommendedName>
</protein>
<organism evidence="8 9">
    <name type="scientific">Zymoseptoria brevis</name>
    <dbReference type="NCBI Taxonomy" id="1047168"/>
    <lineage>
        <taxon>Eukaryota</taxon>
        <taxon>Fungi</taxon>
        <taxon>Dikarya</taxon>
        <taxon>Ascomycota</taxon>
        <taxon>Pezizomycotina</taxon>
        <taxon>Dothideomycetes</taxon>
        <taxon>Dothideomycetidae</taxon>
        <taxon>Mycosphaerellales</taxon>
        <taxon>Mycosphaerellaceae</taxon>
        <taxon>Zymoseptoria</taxon>
    </lineage>
</organism>
<sequence>MLYHVAELVRRQSPATARYDWILAITFIAYFFSAFGNGANDVANAYATSVAARTLSMVQVGFLAIITEFFGAVVLGERVTDTIKNGIINIDRFDGRPGVLMLAMGCAEVGSATWLMFATGHGMPVSTTQTIVGALIGVGFATQASITWEWTSGSVSQVAASWAIAPAIAAVFAALIFGTVKYSVLERKDSFKWAMRLIPFYFAFTAAILALFITVEAPGSDIDALGAGRACGIIFGIFFGVLAIAYIFFIPFFERKLIHKDTRLRVWHIPLGPLLRRANPPLYFPGKGDEYVTNYYEDAYGNVGGHKIGTDSSDPEAMTTAEASGVDVSMVDSEKGSTTKGSEADILAAAANTEAMKARKSKYVSPYDRWVVPVQNLSWANPTKLWNWTKFLLLRGVKIDCISHDSELLRTIHAKANRYDVRCEHLWTYCQVISAMLMSIAHGSNDIANAVGPISAVYSTWRAGEVATENGTPVWLLVIGGILLGLGFWFYGYHIIRALGNKITQMSPTRGFSIELGAAITVLMASRLGLPVSTTQCLTGAAVGVAMMNYDLGAVNWRQVAFIFMGWVLTLPCAGLVSGLLCLMALNAPSF</sequence>
<evidence type="ECO:0000256" key="7">
    <source>
        <dbReference type="RuleBase" id="RU363058"/>
    </source>
</evidence>
<feature type="transmembrane region" description="Helical" evidence="7">
    <location>
        <begin position="197"/>
        <end position="215"/>
    </location>
</feature>
<comment type="similarity">
    <text evidence="7">Belongs to the inorganic phosphate transporter (PiT) (TC 2.A.20) family.</text>
</comment>
<keyword evidence="9" id="KW-1185">Reference proteome</keyword>
<evidence type="ECO:0000256" key="1">
    <source>
        <dbReference type="ARBA" id="ARBA00004141"/>
    </source>
</evidence>
<evidence type="ECO:0000256" key="3">
    <source>
        <dbReference type="ARBA" id="ARBA00022592"/>
    </source>
</evidence>
<feature type="transmembrane region" description="Helical" evidence="7">
    <location>
        <begin position="426"/>
        <end position="443"/>
    </location>
</feature>